<dbReference type="AlphaFoldDB" id="A0A0F0IPS9"/>
<dbReference type="EMBL" id="JZEE01000155">
    <property type="protein sequence ID" value="KJK67888.1"/>
    <property type="molecule type" value="Genomic_DNA"/>
</dbReference>
<sequence length="117" mass="12835">MTDANTIQTLDTRVGELLAAIESHPMMTGPQPHPTGFYVHDFIRNTHTKLRSLDAQKLQAADPATVKEFQDIRGRNMLAEQLIEGSGPMAQMMLMMGGGPLDFGDAIKQKAREVNAV</sequence>
<gene>
    <name evidence="1" type="ORF">P875_00108840</name>
</gene>
<name>A0A0F0IPS9_ASPPU</name>
<evidence type="ECO:0000313" key="1">
    <source>
        <dbReference type="EMBL" id="KJK67888.1"/>
    </source>
</evidence>
<dbReference type="Proteomes" id="UP000033540">
    <property type="component" value="Unassembled WGS sequence"/>
</dbReference>
<protein>
    <submittedName>
        <fullName evidence="1">Uncharacterized protein</fullName>
    </submittedName>
</protein>
<proteinExistence type="predicted"/>
<comment type="caution">
    <text evidence="1">The sequence shown here is derived from an EMBL/GenBank/DDBJ whole genome shotgun (WGS) entry which is preliminary data.</text>
</comment>
<reference evidence="1 2" key="1">
    <citation type="submission" date="2015-02" db="EMBL/GenBank/DDBJ databases">
        <title>Draft genome sequence of Aspergillus parasiticus SU-1.</title>
        <authorList>
            <person name="Yu J."/>
            <person name="Fedorova N."/>
            <person name="Yin Y."/>
            <person name="Losada L."/>
            <person name="Zafar N."/>
            <person name="Taujale R."/>
            <person name="Ehrlich K.C."/>
            <person name="Bhatnagar D."/>
            <person name="Cleveland T.E."/>
            <person name="Bennett J.W."/>
            <person name="Nierman W.C."/>
        </authorList>
    </citation>
    <scope>NUCLEOTIDE SEQUENCE [LARGE SCALE GENOMIC DNA]</scope>
    <source>
        <strain evidence="2">ATCC 56775 / NRRL 5862 / SRRC 143 / SU-1</strain>
    </source>
</reference>
<evidence type="ECO:0000313" key="2">
    <source>
        <dbReference type="Proteomes" id="UP000033540"/>
    </source>
</evidence>
<organism evidence="1 2">
    <name type="scientific">Aspergillus parasiticus (strain ATCC 56775 / NRRL 5862 / SRRC 143 / SU-1)</name>
    <dbReference type="NCBI Taxonomy" id="1403190"/>
    <lineage>
        <taxon>Eukaryota</taxon>
        <taxon>Fungi</taxon>
        <taxon>Dikarya</taxon>
        <taxon>Ascomycota</taxon>
        <taxon>Pezizomycotina</taxon>
        <taxon>Eurotiomycetes</taxon>
        <taxon>Eurotiomycetidae</taxon>
        <taxon>Eurotiales</taxon>
        <taxon>Aspergillaceae</taxon>
        <taxon>Aspergillus</taxon>
        <taxon>Aspergillus subgen. Circumdati</taxon>
    </lineage>
</organism>
<dbReference type="OrthoDB" id="5282002at2759"/>
<accession>A0A0F0IPS9</accession>